<evidence type="ECO:0000256" key="2">
    <source>
        <dbReference type="ARBA" id="ARBA00004604"/>
    </source>
</evidence>
<dbReference type="OrthoDB" id="3942380at2759"/>
<dbReference type="InterPro" id="IPR005579">
    <property type="entry name" value="Cgr1-like"/>
</dbReference>
<feature type="region of interest" description="Disordered" evidence="8">
    <location>
        <begin position="28"/>
        <end position="56"/>
    </location>
</feature>
<feature type="compositionally biased region" description="Basic and acidic residues" evidence="8">
    <location>
        <begin position="138"/>
        <end position="166"/>
    </location>
</feature>
<dbReference type="AlphaFoldDB" id="C1GTA8"/>
<dbReference type="KEGG" id="pbl:PAAG_01753"/>
<proteinExistence type="inferred from homology"/>
<dbReference type="HOGENOM" id="CLU_1289299_0_0_1"/>
<comment type="function">
    <text evidence="1">Involved in nucleolar integrity and required for processing of the pre-rRNA for the 60S ribosome subunit.</text>
</comment>
<dbReference type="Proteomes" id="UP000002059">
    <property type="component" value="Partially assembled WGS sequence"/>
</dbReference>
<comment type="similarity">
    <text evidence="3">Belongs to the CGR1 family.</text>
</comment>
<keyword evidence="4" id="KW-0690">Ribosome biogenesis</keyword>
<dbReference type="GO" id="GO:0006364">
    <property type="term" value="P:rRNA processing"/>
    <property type="evidence" value="ECO:0007669"/>
    <property type="project" value="UniProtKB-KW"/>
</dbReference>
<dbReference type="Pfam" id="PF03879">
    <property type="entry name" value="Cgr1"/>
    <property type="match status" value="1"/>
</dbReference>
<feature type="compositionally biased region" description="Basic residues" evidence="8">
    <location>
        <begin position="191"/>
        <end position="211"/>
    </location>
</feature>
<evidence type="ECO:0000256" key="8">
    <source>
        <dbReference type="SAM" id="MobiDB-lite"/>
    </source>
</evidence>
<dbReference type="STRING" id="502779.C1GTA8"/>
<dbReference type="eggNOG" id="ENOG502S7VB">
    <property type="taxonomic scope" value="Eukaryota"/>
</dbReference>
<evidence type="ECO:0000313" key="9">
    <source>
        <dbReference type="EMBL" id="EEH39291.2"/>
    </source>
</evidence>
<name>C1GTA8_PARBA</name>
<dbReference type="OMA" id="QDAAGIW"/>
<feature type="compositionally biased region" description="Basic and acidic residues" evidence="8">
    <location>
        <begin position="46"/>
        <end position="56"/>
    </location>
</feature>
<reference evidence="9 10" key="1">
    <citation type="journal article" date="2011" name="PLoS Genet.">
        <title>Comparative genomic analysis of human fungal pathogens causing paracoccidioidomycosis.</title>
        <authorList>
            <person name="Desjardins C.A."/>
            <person name="Champion M.D."/>
            <person name="Holder J.W."/>
            <person name="Muszewska A."/>
            <person name="Goldberg J."/>
            <person name="Bailao A.M."/>
            <person name="Brigido M.M."/>
            <person name="Ferreira M.E."/>
            <person name="Garcia A.M."/>
            <person name="Grynberg M."/>
            <person name="Gujja S."/>
            <person name="Heiman D.I."/>
            <person name="Henn M.R."/>
            <person name="Kodira C.D."/>
            <person name="Leon-Narvaez H."/>
            <person name="Longo L.V."/>
            <person name="Ma L.J."/>
            <person name="Malavazi I."/>
            <person name="Matsuo A.L."/>
            <person name="Morais F.V."/>
            <person name="Pereira M."/>
            <person name="Rodriguez-Brito S."/>
            <person name="Sakthikumar S."/>
            <person name="Salem-Izacc S.M."/>
            <person name="Sykes S.M."/>
            <person name="Teixeira M.M."/>
            <person name="Vallejo M.C."/>
            <person name="Walter M.E."/>
            <person name="Yandava C."/>
            <person name="Young S."/>
            <person name="Zeng Q."/>
            <person name="Zucker J."/>
            <person name="Felipe M.S."/>
            <person name="Goldman G.H."/>
            <person name="Haas B.J."/>
            <person name="McEwen J.G."/>
            <person name="Nino-Vega G."/>
            <person name="Puccia R."/>
            <person name="San-Blas G."/>
            <person name="Soares C.M."/>
            <person name="Birren B.W."/>
            <person name="Cuomo C.A."/>
        </authorList>
    </citation>
    <scope>NUCLEOTIDE SEQUENCE [LARGE SCALE GENOMIC DNA]</scope>
    <source>
        <strain evidence="10">ATCC MYA-826 / Pb01</strain>
    </source>
</reference>
<evidence type="ECO:0000313" key="10">
    <source>
        <dbReference type="Proteomes" id="UP000002059"/>
    </source>
</evidence>
<evidence type="ECO:0000256" key="6">
    <source>
        <dbReference type="ARBA" id="ARBA00023054"/>
    </source>
</evidence>
<evidence type="ECO:0000256" key="4">
    <source>
        <dbReference type="ARBA" id="ARBA00022517"/>
    </source>
</evidence>
<dbReference type="VEuPathDB" id="FungiDB:PAAG_01753"/>
<accession>C1GTA8</accession>
<evidence type="ECO:0000256" key="3">
    <source>
        <dbReference type="ARBA" id="ARBA00007869"/>
    </source>
</evidence>
<protein>
    <submittedName>
        <fullName evidence="9">Nop16-like protein CgrA</fullName>
    </submittedName>
</protein>
<keyword evidence="6" id="KW-0175">Coiled coil</keyword>
<keyword evidence="10" id="KW-1185">Reference proteome</keyword>
<gene>
    <name evidence="9" type="ORF">PAAG_01753</name>
</gene>
<dbReference type="EMBL" id="KN293994">
    <property type="protein sequence ID" value="EEH39291.2"/>
    <property type="molecule type" value="Genomic_DNA"/>
</dbReference>
<keyword evidence="5" id="KW-0698">rRNA processing</keyword>
<dbReference type="GO" id="GO:0005730">
    <property type="term" value="C:nucleolus"/>
    <property type="evidence" value="ECO:0007669"/>
    <property type="project" value="UniProtKB-SubCell"/>
</dbReference>
<evidence type="ECO:0000256" key="7">
    <source>
        <dbReference type="ARBA" id="ARBA00023242"/>
    </source>
</evidence>
<feature type="region of interest" description="Disordered" evidence="8">
    <location>
        <begin position="186"/>
        <end position="211"/>
    </location>
</feature>
<comment type="subcellular location">
    <subcellularLocation>
        <location evidence="2">Nucleus</location>
        <location evidence="2">Nucleolus</location>
    </subcellularLocation>
</comment>
<keyword evidence="7" id="KW-0539">Nucleus</keyword>
<evidence type="ECO:0000256" key="1">
    <source>
        <dbReference type="ARBA" id="ARBA00004090"/>
    </source>
</evidence>
<organism evidence="9 10">
    <name type="scientific">Paracoccidioides lutzii (strain ATCC MYA-826 / Pb01)</name>
    <name type="common">Paracoccidioides brasiliensis</name>
    <dbReference type="NCBI Taxonomy" id="502779"/>
    <lineage>
        <taxon>Eukaryota</taxon>
        <taxon>Fungi</taxon>
        <taxon>Dikarya</taxon>
        <taxon>Ascomycota</taxon>
        <taxon>Pezizomycotina</taxon>
        <taxon>Eurotiomycetes</taxon>
        <taxon>Eurotiomycetidae</taxon>
        <taxon>Onygenales</taxon>
        <taxon>Ajellomycetaceae</taxon>
        <taxon>Paracoccidioides</taxon>
    </lineage>
</organism>
<sequence>MPFLVSATPTAAPHRWLSQPVQARLGKMRHSRPFSFSSRKSTPGKRVTERRRDRGDTVRVQDAAGIWLLVILPTDYPIFCQFAADTLPSVAMSAALETAVKASEPASQAPKGMRKNGKNWHGTKTPFRPTAGQTSYSKRLEERKARDVMKEKEKEMKDEKEAERQRRIQAIRDRRAAKEEKLRYEKMAEKMHRKRVERLKRREKRNKLLNS</sequence>
<dbReference type="GeneID" id="9099711"/>
<dbReference type="RefSeq" id="XP_015701343.1">
    <property type="nucleotide sequence ID" value="XM_015844435.1"/>
</dbReference>
<evidence type="ECO:0000256" key="5">
    <source>
        <dbReference type="ARBA" id="ARBA00022552"/>
    </source>
</evidence>
<feature type="region of interest" description="Disordered" evidence="8">
    <location>
        <begin position="103"/>
        <end position="166"/>
    </location>
</feature>